<evidence type="ECO:0000256" key="6">
    <source>
        <dbReference type="PIRNR" id="PIRNR039090"/>
    </source>
</evidence>
<dbReference type="Gene3D" id="1.20.120.340">
    <property type="entry name" value="Flagellar protein FliS"/>
    <property type="match status" value="1"/>
</dbReference>
<dbReference type="Pfam" id="PF02561">
    <property type="entry name" value="FliS"/>
    <property type="match status" value="1"/>
</dbReference>
<name>A0A1V0B4Y1_9GAMM</name>
<evidence type="ECO:0000256" key="3">
    <source>
        <dbReference type="ARBA" id="ARBA00022490"/>
    </source>
</evidence>
<dbReference type="PANTHER" id="PTHR34773">
    <property type="entry name" value="FLAGELLAR SECRETION CHAPERONE FLIS"/>
    <property type="match status" value="1"/>
</dbReference>
<dbReference type="AlphaFoldDB" id="A0A1V0B4Y1"/>
<keyword evidence="5" id="KW-0143">Chaperone</keyword>
<evidence type="ECO:0000256" key="4">
    <source>
        <dbReference type="ARBA" id="ARBA00022795"/>
    </source>
</evidence>
<keyword evidence="3 6" id="KW-0963">Cytoplasm</keyword>
<evidence type="ECO:0000256" key="1">
    <source>
        <dbReference type="ARBA" id="ARBA00004514"/>
    </source>
</evidence>
<dbReference type="InterPro" id="IPR003713">
    <property type="entry name" value="FliS"/>
</dbReference>
<keyword evidence="7" id="KW-0282">Flagellum</keyword>
<dbReference type="STRING" id="1931241.BVH74_09640"/>
<dbReference type="GO" id="GO:0071973">
    <property type="term" value="P:bacterial-type flagellum-dependent cell motility"/>
    <property type="evidence" value="ECO:0007669"/>
    <property type="project" value="TreeGrafter"/>
</dbReference>
<proteinExistence type="inferred from homology"/>
<comment type="similarity">
    <text evidence="2 6">Belongs to the FliS family.</text>
</comment>
<dbReference type="InterPro" id="IPR036584">
    <property type="entry name" value="FliS_sf"/>
</dbReference>
<dbReference type="CDD" id="cd16098">
    <property type="entry name" value="FliS"/>
    <property type="match status" value="1"/>
</dbReference>
<dbReference type="KEGG" id="ppha:BVH74_09640"/>
<evidence type="ECO:0000313" key="7">
    <source>
        <dbReference type="EMBL" id="AQZ94996.1"/>
    </source>
</evidence>
<dbReference type="RefSeq" id="WP_080049865.1">
    <property type="nucleotide sequence ID" value="NZ_CP020100.1"/>
</dbReference>
<dbReference type="GO" id="GO:0005829">
    <property type="term" value="C:cytosol"/>
    <property type="evidence" value="ECO:0007669"/>
    <property type="project" value="UniProtKB-SubCell"/>
</dbReference>
<dbReference type="EMBL" id="CP020100">
    <property type="protein sequence ID" value="AQZ94996.1"/>
    <property type="molecule type" value="Genomic_DNA"/>
</dbReference>
<keyword evidence="8" id="KW-1185">Reference proteome</keyword>
<gene>
    <name evidence="7" type="ORF">BVH74_09640</name>
</gene>
<reference evidence="7 8" key="1">
    <citation type="submission" date="2017-03" db="EMBL/GenBank/DDBJ databases">
        <title>Complete genome sequence of the novel DNRA strain Pseudomonas sp. S-6-2 isolated from Chinese polluted river sediment. Journal of Biotechnology.</title>
        <authorList>
            <person name="Li J."/>
            <person name="Xiang F."/>
            <person name="Wang L."/>
            <person name="Xi L."/>
            <person name="Liu J."/>
        </authorList>
    </citation>
    <scope>NUCLEOTIDE SEQUENCE [LARGE SCALE GENOMIC DNA]</scope>
    <source>
        <strain evidence="7 8">S-6-2</strain>
    </source>
</reference>
<keyword evidence="7" id="KW-0966">Cell projection</keyword>
<keyword evidence="4 6" id="KW-1005">Bacterial flagellum biogenesis</keyword>
<organism evidence="7 8">
    <name type="scientific">Halopseudomonas phragmitis</name>
    <dbReference type="NCBI Taxonomy" id="1931241"/>
    <lineage>
        <taxon>Bacteria</taxon>
        <taxon>Pseudomonadati</taxon>
        <taxon>Pseudomonadota</taxon>
        <taxon>Gammaproteobacteria</taxon>
        <taxon>Pseudomonadales</taxon>
        <taxon>Pseudomonadaceae</taxon>
        <taxon>Halopseudomonas</taxon>
    </lineage>
</organism>
<evidence type="ECO:0000256" key="5">
    <source>
        <dbReference type="ARBA" id="ARBA00023186"/>
    </source>
</evidence>
<dbReference type="Proteomes" id="UP000243488">
    <property type="component" value="Chromosome"/>
</dbReference>
<dbReference type="GO" id="GO:0044780">
    <property type="term" value="P:bacterial-type flagellum assembly"/>
    <property type="evidence" value="ECO:0007669"/>
    <property type="project" value="InterPro"/>
</dbReference>
<comment type="subcellular location">
    <subcellularLocation>
        <location evidence="1 6">Cytoplasm</location>
        <location evidence="1 6">Cytosol</location>
    </subcellularLocation>
</comment>
<dbReference type="SUPFAM" id="SSF101116">
    <property type="entry name" value="Flagellar export chaperone FliS"/>
    <property type="match status" value="1"/>
</dbReference>
<evidence type="ECO:0000313" key="8">
    <source>
        <dbReference type="Proteomes" id="UP000243488"/>
    </source>
</evidence>
<dbReference type="PANTHER" id="PTHR34773:SF1">
    <property type="entry name" value="FLAGELLAR SECRETION CHAPERONE FLIS"/>
    <property type="match status" value="1"/>
</dbReference>
<dbReference type="NCBIfam" id="TIGR00208">
    <property type="entry name" value="fliS"/>
    <property type="match status" value="1"/>
</dbReference>
<accession>A0A1V0B4Y1</accession>
<evidence type="ECO:0000256" key="2">
    <source>
        <dbReference type="ARBA" id="ARBA00008787"/>
    </source>
</evidence>
<dbReference type="PIRSF" id="PIRSF039090">
    <property type="entry name" value="Flis"/>
    <property type="match status" value="1"/>
</dbReference>
<keyword evidence="7" id="KW-0969">Cilium</keyword>
<sequence>MNAYAAMKQYQTVNVNAQISEADPHRLIQMLMEGGLRRIAEAKGAMEYGNLALKGELVGKAVAIIGGLRDGLNREQGGEIAENLDNLYAFMQQRLSAANLQNDPAILDEVAGLLREVKIGWDGIRHAA</sequence>
<protein>
    <recommendedName>
        <fullName evidence="6">Flagellar secretion chaperone FliS</fullName>
    </recommendedName>
</protein>